<dbReference type="Gene3D" id="1.10.580.10">
    <property type="entry name" value="Citrate Synthase, domain 1"/>
    <property type="match status" value="1"/>
</dbReference>
<evidence type="ECO:0000256" key="7">
    <source>
        <dbReference type="PIRSR" id="PIRSR001369-1"/>
    </source>
</evidence>
<dbReference type="InterPro" id="IPR016143">
    <property type="entry name" value="Citrate_synth-like_sm_a-sub"/>
</dbReference>
<keyword evidence="3" id="KW-0816">Tricarboxylic acid cycle</keyword>
<dbReference type="NCBIfam" id="NF009006">
    <property type="entry name" value="PRK12351.1"/>
    <property type="match status" value="1"/>
</dbReference>
<keyword evidence="8" id="KW-0012">Acyltransferase</keyword>
<dbReference type="InterPro" id="IPR036969">
    <property type="entry name" value="Citrate_synthase_sf"/>
</dbReference>
<comment type="similarity">
    <text evidence="2 6">Belongs to the citrate synthase family.</text>
</comment>
<dbReference type="InterPro" id="IPR024176">
    <property type="entry name" value="Citrate_synthase_bac-typ"/>
</dbReference>
<accession>A0A927CKV9</accession>
<dbReference type="RefSeq" id="WP_190862480.1">
    <property type="nucleotide sequence ID" value="NZ_JACXIY010000017.1"/>
</dbReference>
<evidence type="ECO:0000256" key="5">
    <source>
        <dbReference type="ARBA" id="ARBA00049288"/>
    </source>
</evidence>
<comment type="caution">
    <text evidence="8">The sequence shown here is derived from an EMBL/GenBank/DDBJ whole genome shotgun (WGS) entry which is preliminary data.</text>
</comment>
<dbReference type="EMBL" id="JACXIY010000017">
    <property type="protein sequence ID" value="MBD2869953.1"/>
    <property type="molecule type" value="Genomic_DNA"/>
</dbReference>
<evidence type="ECO:0000256" key="2">
    <source>
        <dbReference type="ARBA" id="ARBA00010566"/>
    </source>
</evidence>
<dbReference type="GO" id="GO:0050440">
    <property type="term" value="F:2-methylcitrate synthase activity"/>
    <property type="evidence" value="ECO:0007669"/>
    <property type="project" value="TreeGrafter"/>
</dbReference>
<dbReference type="PRINTS" id="PR00143">
    <property type="entry name" value="CITRTSNTHASE"/>
</dbReference>
<dbReference type="InterPro" id="IPR016142">
    <property type="entry name" value="Citrate_synth-like_lrg_a-sub"/>
</dbReference>
<dbReference type="AlphaFoldDB" id="A0A927CKV9"/>
<gene>
    <name evidence="8" type="primary">prpC</name>
    <name evidence="8" type="ORF">IDH41_15285</name>
</gene>
<feature type="active site" evidence="7">
    <location>
        <position position="258"/>
    </location>
</feature>
<dbReference type="GO" id="GO:0006099">
    <property type="term" value="P:tricarboxylic acid cycle"/>
    <property type="evidence" value="ECO:0007669"/>
    <property type="project" value="UniProtKB-KW"/>
</dbReference>
<evidence type="ECO:0000256" key="4">
    <source>
        <dbReference type="ARBA" id="ARBA00022679"/>
    </source>
</evidence>
<comment type="catalytic activity">
    <reaction evidence="5">
        <text>oxaloacetate + acetyl-CoA + H2O = citrate + CoA + H(+)</text>
        <dbReference type="Rhea" id="RHEA:16845"/>
        <dbReference type="ChEBI" id="CHEBI:15377"/>
        <dbReference type="ChEBI" id="CHEBI:15378"/>
        <dbReference type="ChEBI" id="CHEBI:16452"/>
        <dbReference type="ChEBI" id="CHEBI:16947"/>
        <dbReference type="ChEBI" id="CHEBI:57287"/>
        <dbReference type="ChEBI" id="CHEBI:57288"/>
        <dbReference type="EC" id="2.3.3.16"/>
    </reaction>
</comment>
<dbReference type="PANTHER" id="PTHR11739">
    <property type="entry name" value="CITRATE SYNTHASE"/>
    <property type="match status" value="1"/>
</dbReference>
<keyword evidence="4 6" id="KW-0808">Transferase</keyword>
<feature type="active site" evidence="7">
    <location>
        <position position="309"/>
    </location>
</feature>
<dbReference type="PIRSF" id="PIRSF001369">
    <property type="entry name" value="Citrate_synth"/>
    <property type="match status" value="1"/>
</dbReference>
<name>A0A927CKV9_9BACL</name>
<dbReference type="GO" id="GO:0005737">
    <property type="term" value="C:cytoplasm"/>
    <property type="evidence" value="ECO:0007669"/>
    <property type="project" value="InterPro"/>
</dbReference>
<dbReference type="Gene3D" id="1.10.230.10">
    <property type="entry name" value="Cytochrome P450-Terp, domain 2"/>
    <property type="match status" value="1"/>
</dbReference>
<evidence type="ECO:0000313" key="9">
    <source>
        <dbReference type="Proteomes" id="UP000632125"/>
    </source>
</evidence>
<dbReference type="FunFam" id="1.10.230.10:FF:000003">
    <property type="entry name" value="Citrate synthase"/>
    <property type="match status" value="1"/>
</dbReference>
<sequence>MADKKAGGLADVIAGRTAIATVGKEGKGLTYRGYSIHDLAAHATFEETAHLLIYGNLPTDSELRRYKERLAGLRGLPEGVRAILEQLPRNAHPMDVVRTGVSALASFEPESDVRSQRDIADRLIACCASLLLYWHHYAASGRRIDTETDDGTVAGHFLRLLHGKPPGELHERALDVSLILYAEHEYNASTFAARVTASTLSDLYSAVTTGIGTLRGPLHGGANEAAMELIDGFGDEDEAEAGIMRMLADRKLVMGFGHRVYSVSDPRSDLIKAWSKTLAGHGGNEKLYRISERIERVMRRENNLFPNLDFYSASAYRCLGIPTSFFTPIFVISRLSGWIAHIIEQRAGNRIIRPSADYDGPDPLPWLPIGERV</sequence>
<dbReference type="GO" id="GO:0019679">
    <property type="term" value="P:propionate metabolic process, methylcitrate cycle"/>
    <property type="evidence" value="ECO:0007669"/>
    <property type="project" value="TreeGrafter"/>
</dbReference>
<evidence type="ECO:0000256" key="6">
    <source>
        <dbReference type="PIRNR" id="PIRNR001369"/>
    </source>
</evidence>
<evidence type="ECO:0000256" key="1">
    <source>
        <dbReference type="ARBA" id="ARBA00004751"/>
    </source>
</evidence>
<dbReference type="NCBIfam" id="TIGR01800">
    <property type="entry name" value="cit_synth_II"/>
    <property type="match status" value="1"/>
</dbReference>
<dbReference type="GO" id="GO:0005975">
    <property type="term" value="P:carbohydrate metabolic process"/>
    <property type="evidence" value="ECO:0007669"/>
    <property type="project" value="TreeGrafter"/>
</dbReference>
<dbReference type="Proteomes" id="UP000632125">
    <property type="component" value="Unassembled WGS sequence"/>
</dbReference>
<comment type="pathway">
    <text evidence="1">Carbohydrate metabolism; tricarboxylic acid cycle; isocitrate from oxaloacetate: step 1/2.</text>
</comment>
<keyword evidence="9" id="KW-1185">Reference proteome</keyword>
<evidence type="ECO:0000313" key="8">
    <source>
        <dbReference type="EMBL" id="MBD2869953.1"/>
    </source>
</evidence>
<dbReference type="GO" id="GO:0036440">
    <property type="term" value="F:citrate synthase activity"/>
    <property type="evidence" value="ECO:0007669"/>
    <property type="project" value="UniProtKB-EC"/>
</dbReference>
<dbReference type="InterPro" id="IPR011278">
    <property type="entry name" value="2-MeCitrate/Citrate_synth_II"/>
</dbReference>
<evidence type="ECO:0000256" key="3">
    <source>
        <dbReference type="ARBA" id="ARBA00022532"/>
    </source>
</evidence>
<dbReference type="Pfam" id="PF00285">
    <property type="entry name" value="Citrate_synt"/>
    <property type="match status" value="1"/>
</dbReference>
<organism evidence="8 9">
    <name type="scientific">Paenibacillus arenilitoris</name>
    <dbReference type="NCBI Taxonomy" id="2772299"/>
    <lineage>
        <taxon>Bacteria</taxon>
        <taxon>Bacillati</taxon>
        <taxon>Bacillota</taxon>
        <taxon>Bacilli</taxon>
        <taxon>Bacillales</taxon>
        <taxon>Paenibacillaceae</taxon>
        <taxon>Paenibacillus</taxon>
    </lineage>
</organism>
<dbReference type="InterPro" id="IPR002020">
    <property type="entry name" value="Citrate_synthase"/>
</dbReference>
<dbReference type="SUPFAM" id="SSF48256">
    <property type="entry name" value="Citrate synthase"/>
    <property type="match status" value="1"/>
</dbReference>
<reference evidence="8" key="1">
    <citation type="submission" date="2020-09" db="EMBL/GenBank/DDBJ databases">
        <title>A novel bacterium of genus Paenibacillus, isolated from South China Sea.</title>
        <authorList>
            <person name="Huang H."/>
            <person name="Mo K."/>
            <person name="Hu Y."/>
        </authorList>
    </citation>
    <scope>NUCLEOTIDE SEQUENCE</scope>
    <source>
        <strain evidence="8">IB182493</strain>
    </source>
</reference>
<protein>
    <recommendedName>
        <fullName evidence="6">Citrate synthase</fullName>
    </recommendedName>
</protein>
<proteinExistence type="inferred from homology"/>
<dbReference type="PANTHER" id="PTHR11739:SF25">
    <property type="entry name" value="CITRATE SYNTHASE-RELATED PROTEIN DDB_G0287281"/>
    <property type="match status" value="1"/>
</dbReference>